<reference evidence="4" key="2">
    <citation type="submission" date="2021-04" db="EMBL/GenBank/DDBJ databases">
        <authorList>
            <person name="Gilroy R."/>
        </authorList>
    </citation>
    <scope>NUCLEOTIDE SEQUENCE</scope>
    <source>
        <strain evidence="4">23274</strain>
    </source>
</reference>
<dbReference type="SUPFAM" id="SSF56954">
    <property type="entry name" value="Outer membrane efflux proteins (OEP)"/>
    <property type="match status" value="1"/>
</dbReference>
<dbReference type="InterPro" id="IPR010131">
    <property type="entry name" value="MdtP/NodT-like"/>
</dbReference>
<proteinExistence type="inferred from homology"/>
<keyword evidence="2" id="KW-0472">Membrane</keyword>
<dbReference type="PANTHER" id="PTHR30203">
    <property type="entry name" value="OUTER MEMBRANE CATION EFFLUX PROTEIN"/>
    <property type="match status" value="1"/>
</dbReference>
<reference evidence="4" key="1">
    <citation type="journal article" date="2021" name="PeerJ">
        <title>Extensive microbial diversity within the chicken gut microbiome revealed by metagenomics and culture.</title>
        <authorList>
            <person name="Gilroy R."/>
            <person name="Ravi A."/>
            <person name="Getino M."/>
            <person name="Pursley I."/>
            <person name="Horton D.L."/>
            <person name="Alikhan N.F."/>
            <person name="Baker D."/>
            <person name="Gharbi K."/>
            <person name="Hall N."/>
            <person name="Watson M."/>
            <person name="Adriaenssens E.M."/>
            <person name="Foster-Nyarko E."/>
            <person name="Jarju S."/>
            <person name="Secka A."/>
            <person name="Antonio M."/>
            <person name="Oren A."/>
            <person name="Chaudhuri R.R."/>
            <person name="La Ragione R."/>
            <person name="Hildebrand F."/>
            <person name="Pallen M.J."/>
        </authorList>
    </citation>
    <scope>NUCLEOTIDE SEQUENCE</scope>
    <source>
        <strain evidence="4">23274</strain>
    </source>
</reference>
<evidence type="ECO:0000256" key="3">
    <source>
        <dbReference type="SAM" id="Coils"/>
    </source>
</evidence>
<evidence type="ECO:0000256" key="2">
    <source>
        <dbReference type="RuleBase" id="RU362097"/>
    </source>
</evidence>
<comment type="similarity">
    <text evidence="1 2">Belongs to the outer membrane factor (OMF) (TC 1.B.17) family.</text>
</comment>
<accession>A0A9D1V060</accession>
<keyword evidence="2" id="KW-0449">Lipoprotein</keyword>
<dbReference type="PROSITE" id="PS51257">
    <property type="entry name" value="PROKAR_LIPOPROTEIN"/>
    <property type="match status" value="1"/>
</dbReference>
<evidence type="ECO:0000313" key="5">
    <source>
        <dbReference type="Proteomes" id="UP000824202"/>
    </source>
</evidence>
<evidence type="ECO:0000313" key="4">
    <source>
        <dbReference type="EMBL" id="HIX03725.1"/>
    </source>
</evidence>
<dbReference type="GO" id="GO:0015562">
    <property type="term" value="F:efflux transmembrane transporter activity"/>
    <property type="evidence" value="ECO:0007669"/>
    <property type="project" value="InterPro"/>
</dbReference>
<evidence type="ECO:0000256" key="1">
    <source>
        <dbReference type="ARBA" id="ARBA00007613"/>
    </source>
</evidence>
<dbReference type="Gene3D" id="2.20.200.10">
    <property type="entry name" value="Outer membrane efflux proteins (OEP)"/>
    <property type="match status" value="1"/>
</dbReference>
<keyword evidence="2" id="KW-0812">Transmembrane</keyword>
<protein>
    <submittedName>
        <fullName evidence="4">Efflux transporter outer membrane subunit</fullName>
    </submittedName>
</protein>
<name>A0A9D1V060_9BACT</name>
<dbReference type="InterPro" id="IPR003423">
    <property type="entry name" value="OMP_efflux"/>
</dbReference>
<comment type="subcellular location">
    <subcellularLocation>
        <location evidence="2">Cell membrane</location>
        <topology evidence="2">Lipid-anchor</topology>
    </subcellularLocation>
</comment>
<dbReference type="PANTHER" id="PTHR30203:SF33">
    <property type="entry name" value="BLR4455 PROTEIN"/>
    <property type="match status" value="1"/>
</dbReference>
<feature type="coiled-coil region" evidence="3">
    <location>
        <begin position="334"/>
        <end position="395"/>
    </location>
</feature>
<keyword evidence="2" id="KW-1134">Transmembrane beta strand</keyword>
<sequence>MCRIRYIVIVAVLMLTAGACKLGKKYVRPELNLPETLGNDGHDTLSVSAISWDSLYQDTVLQGLIRQTLENNKDVKIAAARLKELSENRKMSKADLFPKINARLFYDREYDESPDFAYEAKLEASWEVDLWGRLRWTDQAALSDYLASVEGQRALRLSLVAEVAQAYFELIALDQELAIVKQTLQARQEGVRIAKLRFEGGLTSETSFKQAQLELARTRTLPPDLEKQIRVKENQIALLAGRYPGIVERGKELEEQQLPATLPVGLPSELLERRPDIVEAEYKLRRAHAEVGIAFTNLFPKLSLTAHYGLESGELSRFLKTPYYYLSAQLLEPLVNMGKNRANLRAKRAAYEQEVYAYEKVVLEAFSEVSNALVVSAKSREIRRARQRLEDAARSTLELATLQYINGIISYLDVLDAQREYFDAQVGLNNAIRDELLATVQLYKVLGGGAEVN</sequence>
<comment type="caution">
    <text evidence="4">The sequence shown here is derived from an EMBL/GenBank/DDBJ whole genome shotgun (WGS) entry which is preliminary data.</text>
</comment>
<dbReference type="AlphaFoldDB" id="A0A9D1V060"/>
<gene>
    <name evidence="4" type="ORF">H9863_06370</name>
</gene>
<keyword evidence="3" id="KW-0175">Coiled coil</keyword>
<dbReference type="Pfam" id="PF02321">
    <property type="entry name" value="OEP"/>
    <property type="match status" value="2"/>
</dbReference>
<dbReference type="Gene3D" id="1.20.1600.10">
    <property type="entry name" value="Outer membrane efflux proteins (OEP)"/>
    <property type="match status" value="1"/>
</dbReference>
<dbReference type="EMBL" id="DXFT01000122">
    <property type="protein sequence ID" value="HIX03725.1"/>
    <property type="molecule type" value="Genomic_DNA"/>
</dbReference>
<keyword evidence="2" id="KW-0564">Palmitate</keyword>
<dbReference type="NCBIfam" id="TIGR01845">
    <property type="entry name" value="outer_NodT"/>
    <property type="match status" value="1"/>
</dbReference>
<dbReference type="GO" id="GO:0005886">
    <property type="term" value="C:plasma membrane"/>
    <property type="evidence" value="ECO:0007669"/>
    <property type="project" value="UniProtKB-SubCell"/>
</dbReference>
<organism evidence="4 5">
    <name type="scientific">Candidatus Odoribacter faecigallinarum</name>
    <dbReference type="NCBI Taxonomy" id="2838706"/>
    <lineage>
        <taxon>Bacteria</taxon>
        <taxon>Pseudomonadati</taxon>
        <taxon>Bacteroidota</taxon>
        <taxon>Bacteroidia</taxon>
        <taxon>Bacteroidales</taxon>
        <taxon>Odoribacteraceae</taxon>
        <taxon>Odoribacter</taxon>
    </lineage>
</organism>
<dbReference type="Proteomes" id="UP000824202">
    <property type="component" value="Unassembled WGS sequence"/>
</dbReference>